<evidence type="ECO:0000313" key="2">
    <source>
        <dbReference type="Proteomes" id="UP001165064"/>
    </source>
</evidence>
<comment type="caution">
    <text evidence="1">The sequence shown here is derived from an EMBL/GenBank/DDBJ whole genome shotgun (WGS) entry which is preliminary data.</text>
</comment>
<gene>
    <name evidence="1" type="ORF">Amon02_000785100</name>
</gene>
<dbReference type="Proteomes" id="UP001165064">
    <property type="component" value="Unassembled WGS sequence"/>
</dbReference>
<dbReference type="EMBL" id="BSXS01006729">
    <property type="protein sequence ID" value="GME86055.1"/>
    <property type="molecule type" value="Genomic_DNA"/>
</dbReference>
<evidence type="ECO:0000313" key="1">
    <source>
        <dbReference type="EMBL" id="GME86055.1"/>
    </source>
</evidence>
<protein>
    <submittedName>
        <fullName evidence="1">Unnamed protein product</fullName>
    </submittedName>
</protein>
<sequence length="153" mass="17908">MKAGFNELIKDSIGEAGLVERVFMTNIVKENETLMKEEWNCSLLLWNNRVHWKSSTAEEPVDYIFEPHSCSISWFKERIDKCVDVATKRIHFEKALLEVTTVDRCNTIETDWSLEWSIISLQTSMFCRTLFDRVSHFIEINSIMPENRSVEAV</sequence>
<keyword evidence="2" id="KW-1185">Reference proteome</keyword>
<reference evidence="1" key="1">
    <citation type="submission" date="2023-04" db="EMBL/GenBank/DDBJ databases">
        <title>Ambrosiozyma monospora NBRC 10751.</title>
        <authorList>
            <person name="Ichikawa N."/>
            <person name="Sato H."/>
            <person name="Tonouchi N."/>
        </authorList>
    </citation>
    <scope>NUCLEOTIDE SEQUENCE</scope>
    <source>
        <strain evidence="1">NBRC 10751</strain>
    </source>
</reference>
<accession>A0ACB5TCW6</accession>
<name>A0ACB5TCW6_AMBMO</name>
<organism evidence="1 2">
    <name type="scientific">Ambrosiozyma monospora</name>
    <name type="common">Yeast</name>
    <name type="synonym">Endomycopsis monosporus</name>
    <dbReference type="NCBI Taxonomy" id="43982"/>
    <lineage>
        <taxon>Eukaryota</taxon>
        <taxon>Fungi</taxon>
        <taxon>Dikarya</taxon>
        <taxon>Ascomycota</taxon>
        <taxon>Saccharomycotina</taxon>
        <taxon>Pichiomycetes</taxon>
        <taxon>Pichiales</taxon>
        <taxon>Pichiaceae</taxon>
        <taxon>Ambrosiozyma</taxon>
    </lineage>
</organism>
<proteinExistence type="predicted"/>